<gene>
    <name evidence="9" type="ORF">H839_14069</name>
</gene>
<dbReference type="AlphaFoldDB" id="A0ABC9VDE4"/>
<evidence type="ECO:0000256" key="1">
    <source>
        <dbReference type="ARBA" id="ARBA00004651"/>
    </source>
</evidence>
<dbReference type="PANTHER" id="PTHR33406">
    <property type="entry name" value="MEMBRANE PROTEIN MJ1562-RELATED"/>
    <property type="match status" value="1"/>
</dbReference>
<protein>
    <submittedName>
        <fullName evidence="9">MMPL domain-containing protein</fullName>
    </submittedName>
</protein>
<feature type="transmembrane region" description="Helical" evidence="7">
    <location>
        <begin position="361"/>
        <end position="381"/>
    </location>
</feature>
<accession>A0ABC9VDE4</accession>
<comment type="caution">
    <text evidence="9">The sequence shown here is derived from an EMBL/GenBank/DDBJ whole genome shotgun (WGS) entry which is preliminary data.</text>
</comment>
<feature type="transmembrane region" description="Helical" evidence="7">
    <location>
        <begin position="309"/>
        <end position="340"/>
    </location>
</feature>
<evidence type="ECO:0000313" key="9">
    <source>
        <dbReference type="EMBL" id="EZP76409.1"/>
    </source>
</evidence>
<feature type="transmembrane region" description="Helical" evidence="7">
    <location>
        <begin position="973"/>
        <end position="993"/>
    </location>
</feature>
<feature type="transmembrane region" description="Helical" evidence="7">
    <location>
        <begin position="12"/>
        <end position="30"/>
    </location>
</feature>
<feature type="transmembrane region" description="Helical" evidence="7">
    <location>
        <begin position="898"/>
        <end position="919"/>
    </location>
</feature>
<evidence type="ECO:0000256" key="6">
    <source>
        <dbReference type="ARBA" id="ARBA00023136"/>
    </source>
</evidence>
<feature type="transmembrane region" description="Helical" evidence="7">
    <location>
        <begin position="872"/>
        <end position="891"/>
    </location>
</feature>
<name>A0ABC9VDE4_9BACL</name>
<evidence type="ECO:0000256" key="3">
    <source>
        <dbReference type="ARBA" id="ARBA00022475"/>
    </source>
</evidence>
<organism evidence="9 10">
    <name type="scientific">Parageobacillus genomosp. 1</name>
    <dbReference type="NCBI Taxonomy" id="1295642"/>
    <lineage>
        <taxon>Bacteria</taxon>
        <taxon>Bacillati</taxon>
        <taxon>Bacillota</taxon>
        <taxon>Bacilli</taxon>
        <taxon>Bacillales</taxon>
        <taxon>Anoxybacillaceae</taxon>
        <taxon>Parageobacillus</taxon>
    </lineage>
</organism>
<sequence>MRGIVKGKWFVLLTWIAAVVVLMVTAPNMADLVREKGQLSVPKGYSSSLAIDILNEVQKKENKGSELSTALVFYRQGGLTDNDWKEAERAVEQLEAQKEELGITEVISPFKEKELKDQLVSKDGTTILTSVNLERNGRSAKEISNALYKAIDDISVEHYYTGGWMIDEDVVVSSQKGLKKTEGITVVFILVVLLVVFRSFVAPLIPLVTVGMTYLLSQSIVAFLVDQVNFPLSTFTQIFLVAVLFGIGTDYCILLLSRFKEELSQHENRTDAIVATYRTAGKTVLFSGIAVMIGFAAIGLSTFKLYQSAAAVAVGVAVLLVALMTLVPFFMAALGPKLFWPVKGNLEHKQSRLWDAAGRFAFARPLIALGLVAVITVPILATYDGDLSFDSLEEIGDGYASVKAFNIIAKSFNPGEAMPTQIVMKNDEAMNSQEYFGLIEKISREVEKIDGVDKVRSVTRPTGEPIEQLLVTEQAKSLKDGLGQGKEGIEKISSGLSRASGQLSASAPKLKKATSGMEELASGTERLKMGVSDLQKGLAQIEQGIRSGSMGAAEIKKGLATIRNNAQKLQAGAEQLLQGYEKTGDGLSSLVSQYEQLQGSMNALSEQLSSVSASLNHMEQTHPELQQDPEYQRTKMIAAGLAQQSQQMTFGFTQLNTALKQVSAGVRQANGSFAQLINGQKALMDGMTKLIAGLDELQKGMDKAANGQHQVIERLPQLSNGLSEVNAGQEQLLQGFSQLDGQMSQLITGLDQSADGLRQVSKGLGSAESYLSELSAAPNKEMTGWYLPKQVLESKEFAKAQDAYMSKDKKVVTFDVIFDENPYSTSALNKIDDVKRAVARAVKDTKLENAKVAVGGVTSIYSDLHTISSNDYSRTVVLMLAGIALILVILLRSFIMPAYLILSLVLTYYTSMAVTELIFVNGLGYAGLNWAVSFFAFVILIALGIDYSIFLMDRFNEYRDKPVQEAMLLAMRNMGTVIISAAVILGGTFAAMYPSGVLSLLQIATIVLTGLILYALVVLPLFVPVMVKTFGKANWWPFMKQMY</sequence>
<feature type="transmembrane region" description="Helical" evidence="7">
    <location>
        <begin position="186"/>
        <end position="215"/>
    </location>
</feature>
<dbReference type="Gene3D" id="1.20.1640.10">
    <property type="entry name" value="Multidrug efflux transporter AcrB transmembrane domain"/>
    <property type="match status" value="2"/>
</dbReference>
<feature type="transmembrane region" description="Helical" evidence="7">
    <location>
        <begin position="931"/>
        <end position="952"/>
    </location>
</feature>
<dbReference type="PANTHER" id="PTHR33406:SF6">
    <property type="entry name" value="MEMBRANE PROTEIN YDGH-RELATED"/>
    <property type="match status" value="1"/>
</dbReference>
<feature type="domain" description="Membrane transport protein MMPL" evidence="8">
    <location>
        <begin position="742"/>
        <end position="1038"/>
    </location>
</feature>
<dbReference type="SUPFAM" id="SSF82866">
    <property type="entry name" value="Multidrug efflux transporter AcrB transmembrane domain"/>
    <property type="match status" value="2"/>
</dbReference>
<dbReference type="Gene3D" id="1.10.287.950">
    <property type="entry name" value="Methyl-accepting chemotaxis protein"/>
    <property type="match status" value="2"/>
</dbReference>
<keyword evidence="10" id="KW-1185">Reference proteome</keyword>
<feature type="transmembrane region" description="Helical" evidence="7">
    <location>
        <begin position="999"/>
        <end position="1023"/>
    </location>
</feature>
<dbReference type="EMBL" id="AOTZ01000006">
    <property type="protein sequence ID" value="EZP76409.1"/>
    <property type="molecule type" value="Genomic_DNA"/>
</dbReference>
<dbReference type="Proteomes" id="UP000023566">
    <property type="component" value="Chromosome"/>
</dbReference>
<keyword evidence="4 7" id="KW-0812">Transmembrane</keyword>
<keyword evidence="5 7" id="KW-1133">Transmembrane helix</keyword>
<evidence type="ECO:0000256" key="2">
    <source>
        <dbReference type="ARBA" id="ARBA00010157"/>
    </source>
</evidence>
<feature type="transmembrane region" description="Helical" evidence="7">
    <location>
        <begin position="235"/>
        <end position="256"/>
    </location>
</feature>
<evidence type="ECO:0000313" key="10">
    <source>
        <dbReference type="Proteomes" id="UP000023566"/>
    </source>
</evidence>
<feature type="transmembrane region" description="Helical" evidence="7">
    <location>
        <begin position="284"/>
        <end position="303"/>
    </location>
</feature>
<reference evidence="9 10" key="1">
    <citation type="journal article" date="2014" name="Appl. Microbiol. Biotechnol.">
        <title>Transformable facultative thermophile Geobacillus stearothermophilus NUB3621 as a host strain for metabolic engineering.</title>
        <authorList>
            <person name="Blanchard K."/>
            <person name="Robic S."/>
            <person name="Matsumura I."/>
        </authorList>
    </citation>
    <scope>NUCLEOTIDE SEQUENCE [LARGE SCALE GENOMIC DNA]</scope>
    <source>
        <strain evidence="9 10">NUB3621</strain>
    </source>
</reference>
<dbReference type="InterPro" id="IPR050545">
    <property type="entry name" value="Mycobact_MmpL"/>
</dbReference>
<evidence type="ECO:0000256" key="5">
    <source>
        <dbReference type="ARBA" id="ARBA00022989"/>
    </source>
</evidence>
<keyword evidence="6 7" id="KW-0472">Membrane</keyword>
<dbReference type="GO" id="GO:0005886">
    <property type="term" value="C:plasma membrane"/>
    <property type="evidence" value="ECO:0007669"/>
    <property type="project" value="UniProtKB-SubCell"/>
</dbReference>
<feature type="domain" description="Membrane transport protein MMPL" evidence="8">
    <location>
        <begin position="42"/>
        <end position="366"/>
    </location>
</feature>
<evidence type="ECO:0000259" key="8">
    <source>
        <dbReference type="Pfam" id="PF03176"/>
    </source>
</evidence>
<evidence type="ECO:0000256" key="7">
    <source>
        <dbReference type="SAM" id="Phobius"/>
    </source>
</evidence>
<comment type="subcellular location">
    <subcellularLocation>
        <location evidence="1">Cell membrane</location>
        <topology evidence="1">Multi-pass membrane protein</topology>
    </subcellularLocation>
</comment>
<dbReference type="RefSeq" id="WP_043905706.1">
    <property type="nucleotide sequence ID" value="NZ_CM002692.1"/>
</dbReference>
<dbReference type="Pfam" id="PF03176">
    <property type="entry name" value="MMPL"/>
    <property type="match status" value="2"/>
</dbReference>
<keyword evidence="3" id="KW-1003">Cell membrane</keyword>
<evidence type="ECO:0000256" key="4">
    <source>
        <dbReference type="ARBA" id="ARBA00022692"/>
    </source>
</evidence>
<dbReference type="InterPro" id="IPR004869">
    <property type="entry name" value="MMPL_dom"/>
</dbReference>
<proteinExistence type="inferred from homology"/>
<comment type="similarity">
    <text evidence="2">Belongs to the resistance-nodulation-cell division (RND) (TC 2.A.6) family. MmpL subfamily.</text>
</comment>